<reference evidence="1 2" key="1">
    <citation type="submission" date="2016-10" db="EMBL/GenBank/DDBJ databases">
        <authorList>
            <person name="de Groot N.N."/>
        </authorList>
    </citation>
    <scope>NUCLEOTIDE SEQUENCE [LARGE SCALE GENOMIC DNA]</scope>
    <source>
        <strain evidence="1 2">DSM 3756</strain>
    </source>
</reference>
<accession>A0A1H2TMH4</accession>
<protein>
    <submittedName>
        <fullName evidence="1">Uncharacterized protein</fullName>
    </submittedName>
</protein>
<name>A0A1H2TMH4_HALVA</name>
<evidence type="ECO:0000313" key="1">
    <source>
        <dbReference type="EMBL" id="SDW45153.1"/>
    </source>
</evidence>
<organism evidence="1 2">
    <name type="scientific">Haloarcula vallismortis</name>
    <name type="common">Halobacterium vallismortis</name>
    <dbReference type="NCBI Taxonomy" id="28442"/>
    <lineage>
        <taxon>Archaea</taxon>
        <taxon>Methanobacteriati</taxon>
        <taxon>Methanobacteriota</taxon>
        <taxon>Stenosarchaea group</taxon>
        <taxon>Halobacteria</taxon>
        <taxon>Halobacteriales</taxon>
        <taxon>Haloarculaceae</taxon>
        <taxon>Haloarcula</taxon>
    </lineage>
</organism>
<sequence length="227" mass="25376">MSARIGLDQTVEPTPGDVIETDLRVRSGHSGMHGVKYEPGAVRQVCSNGMMAFVADQQYEQTHGEEFQPGLAMHAVDAVVEGTDQVEQRLEEAQKRTLRNQDEALLILQDLGIDRYLENPTADLVTAVNEQAEDVEEPSLYDTFNAATYALTHLAEDDIPQYQLDTGYEQAAELLEYGDGIPSARILGENAVRRRANELIEDPDAEEYWEGETEAVRDLMEEYEIQA</sequence>
<dbReference type="EMBL" id="FNOF01000003">
    <property type="protein sequence ID" value="SDW45153.1"/>
    <property type="molecule type" value="Genomic_DNA"/>
</dbReference>
<dbReference type="Pfam" id="PF06067">
    <property type="entry name" value="DUF932"/>
    <property type="match status" value="1"/>
</dbReference>
<dbReference type="AlphaFoldDB" id="A0A1H2TMH4"/>
<evidence type="ECO:0000313" key="2">
    <source>
        <dbReference type="Proteomes" id="UP000182573"/>
    </source>
</evidence>
<dbReference type="InterPro" id="IPR026325">
    <property type="entry name" value="DUF932"/>
</dbReference>
<dbReference type="Proteomes" id="UP000182573">
    <property type="component" value="Unassembled WGS sequence"/>
</dbReference>
<proteinExistence type="predicted"/>
<gene>
    <name evidence="1" type="ORF">SAMN05443574_103305</name>
</gene>